<proteinExistence type="inferred from homology"/>
<dbReference type="SMART" id="SM01043">
    <property type="entry name" value="BTAD"/>
    <property type="match status" value="1"/>
</dbReference>
<keyword evidence="3" id="KW-0802">TPR repeat</keyword>
<dbReference type="SUPFAM" id="SSF48452">
    <property type="entry name" value="TPR-like"/>
    <property type="match status" value="2"/>
</dbReference>
<comment type="similarity">
    <text evidence="1">Belongs to the AfsR/DnrI/RedD regulatory family.</text>
</comment>
<keyword evidence="7" id="KW-1185">Reference proteome</keyword>
<dbReference type="Gene3D" id="3.40.50.300">
    <property type="entry name" value="P-loop containing nucleotide triphosphate hydrolases"/>
    <property type="match status" value="1"/>
</dbReference>
<dbReference type="PROSITE" id="PS51755">
    <property type="entry name" value="OMPR_PHOB"/>
    <property type="match status" value="1"/>
</dbReference>
<evidence type="ECO:0000259" key="5">
    <source>
        <dbReference type="PROSITE" id="PS51755"/>
    </source>
</evidence>
<dbReference type="InterPro" id="IPR005158">
    <property type="entry name" value="BTAD"/>
</dbReference>
<dbReference type="Pfam" id="PF03704">
    <property type="entry name" value="BTAD"/>
    <property type="match status" value="1"/>
</dbReference>
<organism evidence="6 7">
    <name type="scientific">Kibdelosporangium philippinense</name>
    <dbReference type="NCBI Taxonomy" id="211113"/>
    <lineage>
        <taxon>Bacteria</taxon>
        <taxon>Bacillati</taxon>
        <taxon>Actinomycetota</taxon>
        <taxon>Actinomycetes</taxon>
        <taxon>Pseudonocardiales</taxon>
        <taxon>Pseudonocardiaceae</taxon>
        <taxon>Kibdelosporangium</taxon>
    </lineage>
</organism>
<dbReference type="InterPro" id="IPR036388">
    <property type="entry name" value="WH-like_DNA-bd_sf"/>
</dbReference>
<dbReference type="Gene3D" id="1.10.10.10">
    <property type="entry name" value="Winged helix-like DNA-binding domain superfamily/Winged helix DNA-binding domain"/>
    <property type="match status" value="1"/>
</dbReference>
<sequence length="1014" mass="110646">MRIALLGPVQAYAADGTPIEVSAARLRTLLARLALAVGETVSSEALIDDLWGHNPPTDALNALHALIYRLRKALRDPGALESAGVGYRLAVAPENVDIRQFEHLATRGRRELSTGAPQQAATLLGEALNLWRGTALADVREAPFADAAAVRLEELRAVVLEDRFEAELRLGHHAEILADLTAASADHPLRERLAALRMRALSAAGRQSDALAAYEEVRSRLADELGVDPSADVREAHLAVLRGSVERPELTPGRLPARLTSFTGRDDELKLVAELLDSSRLVTVVGPGGVGKTSLAIKTATQHRTYRQGRLWLVSLVGSKSVAEAVLGALNSPNARPPGTGPAEPLNRVVELLGVSEAVLILDNCEHIVDAVAQFAREVLERQPELTILATSREPLEVMGEALCRLGPLDESPAVQLFVDRAMAARPGFRLDESTMDHVVDVVRRLDGLPLALELAAARLRSMSVQQIAQRLDDRFRLLKSGNRAADPRQRTLHAVIDWSWDLLTGQEQLLARRMSVFPTSSSADAIEAVCGGEDITALVDKSIVEETATGYRMLESIRAYMAEKLVPERDEVLRRFARYFADLAERHEPLLRSAKQDESLKLFETEYDNLIFALQTAVDARDAITASRLLTPLCWYWSMPRYDARAETFVAQLLEFGDALPEVDQVAFRAFQLVTGTGPAPDDAELVRELIEDCARTGALRRYPMSMVATLGTGYMLGLDDLVEQEIRKIRAGTDPWARACTYLVEAFARYFKGDWQGVATSTQQALQGFEETGDRLFIATVLAGVAHISTTNGDHEAAIRAYERAVALATPNQWEYLVGLANERMRAGDLPGARRELDRAGYESGQRLIDAVVAQAKADLLRRCGDIDGSDRELDRSLTYARDTPMPEEAAHNMITPARMANRLAAGDIPGARALLPSLISVTSGNLDLPMAAQSLARLRYLEGDLTGAATALGMSEAIRGVFDKGDPELRDLVADLVNHLGQDAYDQAYGQGAQMPRQDAMDTLMKPVSGL</sequence>
<evidence type="ECO:0000256" key="2">
    <source>
        <dbReference type="ARBA" id="ARBA00023125"/>
    </source>
</evidence>
<comment type="caution">
    <text evidence="6">The sequence shown here is derived from an EMBL/GenBank/DDBJ whole genome shotgun (WGS) entry which is preliminary data.</text>
</comment>
<feature type="domain" description="OmpR/PhoB-type" evidence="5">
    <location>
        <begin position="1"/>
        <end position="91"/>
    </location>
</feature>
<dbReference type="Proteomes" id="UP001521150">
    <property type="component" value="Unassembled WGS sequence"/>
</dbReference>
<evidence type="ECO:0000256" key="1">
    <source>
        <dbReference type="ARBA" id="ARBA00005820"/>
    </source>
</evidence>
<dbReference type="PANTHER" id="PTHR47691">
    <property type="entry name" value="REGULATOR-RELATED"/>
    <property type="match status" value="1"/>
</dbReference>
<name>A0ABS8ZTN1_9PSEU</name>
<dbReference type="EMBL" id="JAJVCN010000004">
    <property type="protein sequence ID" value="MCE7010944.1"/>
    <property type="molecule type" value="Genomic_DNA"/>
</dbReference>
<accession>A0ABS8ZTN1</accession>
<evidence type="ECO:0000313" key="6">
    <source>
        <dbReference type="EMBL" id="MCE7010944.1"/>
    </source>
</evidence>
<evidence type="ECO:0000256" key="3">
    <source>
        <dbReference type="PROSITE-ProRule" id="PRU00339"/>
    </source>
</evidence>
<evidence type="ECO:0000256" key="4">
    <source>
        <dbReference type="PROSITE-ProRule" id="PRU01091"/>
    </source>
</evidence>
<dbReference type="SUPFAM" id="SSF46894">
    <property type="entry name" value="C-terminal effector domain of the bipartite response regulators"/>
    <property type="match status" value="1"/>
</dbReference>
<feature type="DNA-binding region" description="OmpR/PhoB-type" evidence="4">
    <location>
        <begin position="1"/>
        <end position="91"/>
    </location>
</feature>
<dbReference type="PANTHER" id="PTHR47691:SF3">
    <property type="entry name" value="HTH-TYPE TRANSCRIPTIONAL REGULATOR RV0890C-RELATED"/>
    <property type="match status" value="1"/>
</dbReference>
<dbReference type="Pfam" id="PF00486">
    <property type="entry name" value="Trans_reg_C"/>
    <property type="match status" value="1"/>
</dbReference>
<protein>
    <submittedName>
        <fullName evidence="6">Winged helix-turn-helix domain-containing protein</fullName>
    </submittedName>
</protein>
<dbReference type="SMART" id="SM00862">
    <property type="entry name" value="Trans_reg_C"/>
    <property type="match status" value="1"/>
</dbReference>
<dbReference type="SUPFAM" id="SSF52540">
    <property type="entry name" value="P-loop containing nucleoside triphosphate hydrolases"/>
    <property type="match status" value="1"/>
</dbReference>
<feature type="repeat" description="TPR" evidence="3">
    <location>
        <begin position="781"/>
        <end position="814"/>
    </location>
</feature>
<dbReference type="InterPro" id="IPR016032">
    <property type="entry name" value="Sig_transdc_resp-reg_C-effctor"/>
</dbReference>
<gene>
    <name evidence="6" type="ORF">LWC34_50300</name>
</gene>
<dbReference type="RefSeq" id="WP_233733233.1">
    <property type="nucleotide sequence ID" value="NZ_JAJVCN010000004.1"/>
</dbReference>
<dbReference type="InterPro" id="IPR019734">
    <property type="entry name" value="TPR_rpt"/>
</dbReference>
<dbReference type="InterPro" id="IPR027417">
    <property type="entry name" value="P-loop_NTPase"/>
</dbReference>
<dbReference type="PRINTS" id="PR00364">
    <property type="entry name" value="DISEASERSIST"/>
</dbReference>
<dbReference type="InterPro" id="IPR011990">
    <property type="entry name" value="TPR-like_helical_dom_sf"/>
</dbReference>
<evidence type="ECO:0000313" key="7">
    <source>
        <dbReference type="Proteomes" id="UP001521150"/>
    </source>
</evidence>
<dbReference type="InterPro" id="IPR001867">
    <property type="entry name" value="OmpR/PhoB-type_DNA-bd"/>
</dbReference>
<keyword evidence="2 4" id="KW-0238">DNA-binding</keyword>
<dbReference type="PROSITE" id="PS50005">
    <property type="entry name" value="TPR"/>
    <property type="match status" value="1"/>
</dbReference>
<reference evidence="6 7" key="1">
    <citation type="submission" date="2021-12" db="EMBL/GenBank/DDBJ databases">
        <title>Genome sequence of Kibdelosporangium philippinense ATCC 49844.</title>
        <authorList>
            <person name="Fedorov E.A."/>
            <person name="Omeragic M."/>
            <person name="Shalygina K.F."/>
            <person name="Maclea K.S."/>
        </authorList>
    </citation>
    <scope>NUCLEOTIDE SEQUENCE [LARGE SCALE GENOMIC DNA]</scope>
    <source>
        <strain evidence="6 7">ATCC 49844</strain>
    </source>
</reference>
<dbReference type="CDD" id="cd15831">
    <property type="entry name" value="BTAD"/>
    <property type="match status" value="1"/>
</dbReference>
<dbReference type="Gene3D" id="1.25.40.10">
    <property type="entry name" value="Tetratricopeptide repeat domain"/>
    <property type="match status" value="2"/>
</dbReference>